<dbReference type="SUPFAM" id="SSF51412">
    <property type="entry name" value="Inosine monophosphate dehydrogenase (IMPDH)"/>
    <property type="match status" value="1"/>
</dbReference>
<organism evidence="4 5">
    <name type="scientific">Fragilariopsis cylindrus CCMP1102</name>
    <dbReference type="NCBI Taxonomy" id="635003"/>
    <lineage>
        <taxon>Eukaryota</taxon>
        <taxon>Sar</taxon>
        <taxon>Stramenopiles</taxon>
        <taxon>Ochrophyta</taxon>
        <taxon>Bacillariophyta</taxon>
        <taxon>Bacillariophyceae</taxon>
        <taxon>Bacillariophycidae</taxon>
        <taxon>Bacillariales</taxon>
        <taxon>Bacillariaceae</taxon>
        <taxon>Fragilariopsis</taxon>
    </lineage>
</organism>
<evidence type="ECO:0000256" key="3">
    <source>
        <dbReference type="ARBA" id="ARBA00023002"/>
    </source>
</evidence>
<dbReference type="KEGG" id="fcy:FRACYDRAFT_248431"/>
<gene>
    <name evidence="4" type="ORF">FRACYDRAFT_248431</name>
</gene>
<name>A0A1E7EUL3_9STRA</name>
<dbReference type="OrthoDB" id="412383at2759"/>
<accession>A0A1E7EUL3</accession>
<dbReference type="PANTHER" id="PTHR32332">
    <property type="entry name" value="2-NITROPROPANE DIOXYGENASE"/>
    <property type="match status" value="1"/>
</dbReference>
<dbReference type="Pfam" id="PF03060">
    <property type="entry name" value="NMO"/>
    <property type="match status" value="1"/>
</dbReference>
<evidence type="ECO:0000313" key="5">
    <source>
        <dbReference type="Proteomes" id="UP000095751"/>
    </source>
</evidence>
<reference evidence="4 5" key="1">
    <citation type="submission" date="2016-09" db="EMBL/GenBank/DDBJ databases">
        <title>Extensive genetic diversity and differential bi-allelic expression allows diatom success in the polar Southern Ocean.</title>
        <authorList>
            <consortium name="DOE Joint Genome Institute"/>
            <person name="Mock T."/>
            <person name="Otillar R.P."/>
            <person name="Strauss J."/>
            <person name="Dupont C."/>
            <person name="Frickenhaus S."/>
            <person name="Maumus F."/>
            <person name="Mcmullan M."/>
            <person name="Sanges R."/>
            <person name="Schmutz J."/>
            <person name="Toseland A."/>
            <person name="Valas R."/>
            <person name="Veluchamy A."/>
            <person name="Ward B.J."/>
            <person name="Allen A."/>
            <person name="Barry K."/>
            <person name="Falciatore A."/>
            <person name="Ferrante M."/>
            <person name="Fortunato A.E."/>
            <person name="Gloeckner G."/>
            <person name="Gruber A."/>
            <person name="Hipkin R."/>
            <person name="Janech M."/>
            <person name="Kroth P."/>
            <person name="Leese F."/>
            <person name="Lindquist E."/>
            <person name="Lyon B.R."/>
            <person name="Martin J."/>
            <person name="Mayer C."/>
            <person name="Parker M."/>
            <person name="Quesneville H."/>
            <person name="Raymond J."/>
            <person name="Uhlig C."/>
            <person name="Valentin K.U."/>
            <person name="Worden A.Z."/>
            <person name="Armbrust E.V."/>
            <person name="Bowler C."/>
            <person name="Green B."/>
            <person name="Moulton V."/>
            <person name="Van Oosterhout C."/>
            <person name="Grigoriev I."/>
        </authorList>
    </citation>
    <scope>NUCLEOTIDE SEQUENCE [LARGE SCALE GENOMIC DNA]</scope>
    <source>
        <strain evidence="4 5">CCMP1102</strain>
    </source>
</reference>
<dbReference type="InterPro" id="IPR013785">
    <property type="entry name" value="Aldolase_TIM"/>
</dbReference>
<dbReference type="PANTHER" id="PTHR32332:SF20">
    <property type="entry name" value="2-NITROPROPANE DIOXYGENASE-LIKE PROTEIN"/>
    <property type="match status" value="1"/>
</dbReference>
<dbReference type="AlphaFoldDB" id="A0A1E7EUL3"/>
<dbReference type="GO" id="GO:0051213">
    <property type="term" value="F:dioxygenase activity"/>
    <property type="evidence" value="ECO:0007669"/>
    <property type="project" value="UniProtKB-KW"/>
</dbReference>
<dbReference type="InParanoid" id="A0A1E7EUL3"/>
<keyword evidence="4" id="KW-0223">Dioxygenase</keyword>
<keyword evidence="5" id="KW-1185">Reference proteome</keyword>
<keyword evidence="1" id="KW-0285">Flavoprotein</keyword>
<evidence type="ECO:0000313" key="4">
    <source>
        <dbReference type="EMBL" id="OEU09582.1"/>
    </source>
</evidence>
<dbReference type="InterPro" id="IPR004136">
    <property type="entry name" value="NMO"/>
</dbReference>
<dbReference type="Gene3D" id="3.20.20.70">
    <property type="entry name" value="Aldolase class I"/>
    <property type="match status" value="1"/>
</dbReference>
<keyword evidence="2" id="KW-0288">FMN</keyword>
<dbReference type="Proteomes" id="UP000095751">
    <property type="component" value="Unassembled WGS sequence"/>
</dbReference>
<dbReference type="EMBL" id="KV784375">
    <property type="protein sequence ID" value="OEU09582.1"/>
    <property type="molecule type" value="Genomic_DNA"/>
</dbReference>
<evidence type="ECO:0000256" key="2">
    <source>
        <dbReference type="ARBA" id="ARBA00022643"/>
    </source>
</evidence>
<dbReference type="CDD" id="cd04730">
    <property type="entry name" value="NPD_like"/>
    <property type="match status" value="1"/>
</dbReference>
<protein>
    <submittedName>
        <fullName evidence="4">2-nitropropane dioxygenase</fullName>
    </submittedName>
</protein>
<evidence type="ECO:0000256" key="1">
    <source>
        <dbReference type="ARBA" id="ARBA00022630"/>
    </source>
</evidence>
<proteinExistence type="predicted"/>
<dbReference type="GO" id="GO:0018580">
    <property type="term" value="F:nitronate monooxygenase activity"/>
    <property type="evidence" value="ECO:0007669"/>
    <property type="project" value="InterPro"/>
</dbReference>
<keyword evidence="3" id="KW-0560">Oxidoreductase</keyword>
<sequence>MTTRITKLFKCKYPIILPGMSWISTADLVAATSQSGGVGLLATGPLNEEETRASIQRIRALTDKPFGVGITLLMPGAKENAKVALEEQVPIINVSLGKAEWIADGLSSYGGSLLATVTNTEHARAALETGADALMVTGHEAAAHGGGVTSLVLVPSMAEQFPDVPIIAAGGFANGRGLAAALALGADGIAMGSRLAVTQESPLASATKDAILLASEKDTLYGNNFDGINARVLHTQPAKQAMDSRPWLPTIVIRAFRAAQQMKMPLWKVLPGMITQWEKMYTVAQFGAATDAIQLATVDGDLQNGVQFIGQCQGMIKDVPMVDDLIQRIMKEAEMASKKQQEVFI</sequence>